<organism evidence="2 3">
    <name type="scientific">Halogranum tailed virus 1</name>
    <dbReference type="NCBI Taxonomy" id="1273749"/>
    <lineage>
        <taxon>Viruses</taxon>
        <taxon>Duplodnaviria</taxon>
        <taxon>Heunggongvirae</taxon>
        <taxon>Uroviricota</taxon>
        <taxon>Caudoviricetes</taxon>
        <taxon>Thumleimavirales</taxon>
        <taxon>Halomagnusviridae</taxon>
        <taxon>Hagravirus</taxon>
        <taxon>Hagravirus capitaneum</taxon>
        <taxon>Hagravirus HGTV1</taxon>
    </lineage>
</organism>
<dbReference type="EMBL" id="KC292026">
    <property type="protein sequence ID" value="AGM11337.1"/>
    <property type="molecule type" value="Genomic_DNA"/>
</dbReference>
<feature type="compositionally biased region" description="Low complexity" evidence="1">
    <location>
        <begin position="445"/>
        <end position="455"/>
    </location>
</feature>
<feature type="region of interest" description="Disordered" evidence="1">
    <location>
        <begin position="27"/>
        <end position="52"/>
    </location>
</feature>
<name>R4TKY6_9CAUD</name>
<feature type="compositionally biased region" description="Acidic residues" evidence="1">
    <location>
        <begin position="456"/>
        <end position="467"/>
    </location>
</feature>
<dbReference type="KEGG" id="vg:16193920"/>
<feature type="region of interest" description="Disordered" evidence="1">
    <location>
        <begin position="433"/>
        <end position="474"/>
    </location>
</feature>
<evidence type="ECO:0000313" key="3">
    <source>
        <dbReference type="Proteomes" id="UP000202786"/>
    </source>
</evidence>
<accession>R4TKY6</accession>
<evidence type="ECO:0000313" key="2">
    <source>
        <dbReference type="EMBL" id="AGM11337.1"/>
    </source>
</evidence>
<evidence type="ECO:0000256" key="1">
    <source>
        <dbReference type="SAM" id="MobiDB-lite"/>
    </source>
</evidence>
<dbReference type="Proteomes" id="UP000202786">
    <property type="component" value="Segment"/>
</dbReference>
<proteinExistence type="predicted"/>
<dbReference type="RefSeq" id="YP_008059215.1">
    <property type="nucleotide sequence ID" value="NC_021328.1"/>
</dbReference>
<gene>
    <name evidence="2" type="primary">7</name>
    <name evidence="2" type="ORF">HGTV1_7</name>
</gene>
<protein>
    <submittedName>
        <fullName evidence="2">Uncharacterized protein</fullName>
    </submittedName>
</protein>
<reference evidence="2 3" key="1">
    <citation type="submission" date="2012-12" db="EMBL/GenBank/DDBJ databases">
        <authorList>
            <person name="Sencilo A."/>
            <person name="Jacobs-Sera D."/>
            <person name="Russell D.A."/>
            <person name="Ko C."/>
            <person name="Atanasova N."/>
            <person name="Osterlund E."/>
            <person name="Oksanen H.M."/>
            <person name="Bamford D.H."/>
            <person name="Hatfull G.F."/>
            <person name="Roine E."/>
            <person name="Hendrix R.W."/>
        </authorList>
    </citation>
    <scope>NUCLEOTIDE SEQUENCE [LARGE SCALE GENOMIC DNA]</scope>
</reference>
<sequence>MADDNKSAFGLGRLRKGISKRAEELVGMENEPDAKSFDSQGTIANRPFTVESEDFDRTEAPKDDMRKYWRQYETTPMIRKPIGSFASQVIEPGYYVEAEHLSDEEIQELEQWLETCAILEGELGKDWRNLAKKAIVQREVRGTVLVEKVPAKEDSDKLAGFKFLNPETIEVVTRPNQSILLAPEDDNVYEDAPTTDDGEAAAYLQDISETGQTRWGQPIEDRYNGENKIAFTRDEIIKFTRDADVGEVFGTSRLEAVSDRIEGLKQKLSDNDEAIASKAYPLWLFMFGEPDAPWERDDIRSFMKAHEMENFHPGMKQGVRGDVSVKTISGEVAEIAEYLQFDIDYIISAMPMPKYALGGFAESVGQIAGVAQQQDVQRQITEARRELESEFNPVVREKAEELGFENPERVSLKIGKRGEPEEQPNTNQNIIRYLGKDDSSGEPQNSESPQNGSDSSESDSEESEGDTVDNPIDSPDALARAVWDESMDVAELNYEDERQEEIADAIYDALTSARDTAFESVDAAYMDSRGHAARTFERDANRAVKRAMDSAKVARKSKAPLNDELAEVRAEYGVSQNSRFTNEQNLSHYVSNVRMSTRDTLDEMMRKMRVQLRRAVETNDDFTQARSRLADKYSDASLRARAELIAHMELQRAREATKLQEFERNPEIIGVRVVNDGAGSQVCSSLNGAEAYFEDGDLSAQLSENTREEFLHQGFKPLPMAPPFHFRCTSSLEPIYRA</sequence>
<keyword evidence="3" id="KW-1185">Reference proteome</keyword>
<dbReference type="GeneID" id="16193920"/>